<keyword evidence="2" id="KW-0032">Aminotransferase</keyword>
<proteinExistence type="predicted"/>
<evidence type="ECO:0000256" key="4">
    <source>
        <dbReference type="ARBA" id="ARBA00022898"/>
    </source>
</evidence>
<feature type="domain" description="Aminotransferase class I/classII large" evidence="5">
    <location>
        <begin position="48"/>
        <end position="383"/>
    </location>
</feature>
<dbReference type="InterPro" id="IPR050859">
    <property type="entry name" value="Class-I_PLP-dep_aminotransf"/>
</dbReference>
<evidence type="ECO:0000313" key="7">
    <source>
        <dbReference type="Proteomes" id="UP000187172"/>
    </source>
</evidence>
<comment type="cofactor">
    <cofactor evidence="1">
        <name>pyridoxal 5'-phosphate</name>
        <dbReference type="ChEBI" id="CHEBI:597326"/>
    </cofactor>
</comment>
<gene>
    <name evidence="6" type="ORF">BK138_16385</name>
</gene>
<comment type="caution">
    <text evidence="6">The sequence shown here is derived from an EMBL/GenBank/DDBJ whole genome shotgun (WGS) entry which is preliminary data.</text>
</comment>
<keyword evidence="3" id="KW-0808">Transferase</keyword>
<evidence type="ECO:0000256" key="2">
    <source>
        <dbReference type="ARBA" id="ARBA00022576"/>
    </source>
</evidence>
<name>A0A1R1ESJ8_9BACL</name>
<reference evidence="6 7" key="1">
    <citation type="submission" date="2016-11" db="EMBL/GenBank/DDBJ databases">
        <title>Paenibacillus species isolates.</title>
        <authorList>
            <person name="Beno S.M."/>
        </authorList>
    </citation>
    <scope>NUCLEOTIDE SEQUENCE [LARGE SCALE GENOMIC DNA]</scope>
    <source>
        <strain evidence="6 7">FSL R5-0378</strain>
    </source>
</reference>
<accession>A0A1R1ESJ8</accession>
<dbReference type="InterPro" id="IPR015422">
    <property type="entry name" value="PyrdxlP-dep_Trfase_small"/>
</dbReference>
<dbReference type="CDD" id="cd00609">
    <property type="entry name" value="AAT_like"/>
    <property type="match status" value="1"/>
</dbReference>
<evidence type="ECO:0000259" key="5">
    <source>
        <dbReference type="Pfam" id="PF00155"/>
    </source>
</evidence>
<dbReference type="InterPro" id="IPR004839">
    <property type="entry name" value="Aminotransferase_I/II_large"/>
</dbReference>
<dbReference type="SUPFAM" id="SSF53383">
    <property type="entry name" value="PLP-dependent transferases"/>
    <property type="match status" value="1"/>
</dbReference>
<dbReference type="AlphaFoldDB" id="A0A1R1ESJ8"/>
<evidence type="ECO:0000256" key="3">
    <source>
        <dbReference type="ARBA" id="ARBA00022679"/>
    </source>
</evidence>
<evidence type="ECO:0000313" key="6">
    <source>
        <dbReference type="EMBL" id="OMF54729.1"/>
    </source>
</evidence>
<dbReference type="PANTHER" id="PTHR42790:SF19">
    <property type="entry name" value="KYNURENINE_ALPHA-AMINOADIPATE AMINOTRANSFERASE, MITOCHONDRIAL"/>
    <property type="match status" value="1"/>
</dbReference>
<evidence type="ECO:0000256" key="1">
    <source>
        <dbReference type="ARBA" id="ARBA00001933"/>
    </source>
</evidence>
<dbReference type="PANTHER" id="PTHR42790">
    <property type="entry name" value="AMINOTRANSFERASE"/>
    <property type="match status" value="1"/>
</dbReference>
<protein>
    <submittedName>
        <fullName evidence="6">Transcriptional regulator</fullName>
    </submittedName>
</protein>
<dbReference type="GO" id="GO:0030170">
    <property type="term" value="F:pyridoxal phosphate binding"/>
    <property type="evidence" value="ECO:0007669"/>
    <property type="project" value="InterPro"/>
</dbReference>
<dbReference type="EMBL" id="MRTP01000003">
    <property type="protein sequence ID" value="OMF54729.1"/>
    <property type="molecule type" value="Genomic_DNA"/>
</dbReference>
<dbReference type="Pfam" id="PF00155">
    <property type="entry name" value="Aminotran_1_2"/>
    <property type="match status" value="1"/>
</dbReference>
<dbReference type="Gene3D" id="3.40.640.10">
    <property type="entry name" value="Type I PLP-dependent aspartate aminotransferase-like (Major domain)"/>
    <property type="match status" value="1"/>
</dbReference>
<dbReference type="STRING" id="297318.BK138_16385"/>
<sequence>MQYSFAARTEVMLSSPLHLIRSLANRESFISFAEELPAEELFPVSSLEAAAAAVISNSPTALQYGEPQGFLPLREWLSEDWKRTKRIDVGPDQILLTTGVQQAMDLLARVYVEPGDRVLVESPASPGYLQVFKMQGAVVIPVDSDQNGLIPERLLEQIERTQPKLLVASPNFSNPTGVLWSLERRKEVLDLCREHSILIIEDNSYGDLYFEKLSQREFTSLYPSLFAMDGSGSGQGVLYIGSFSKTIAPALRTGWAAGSRPLIDMLAAAKQLADWQSSTLNQRFLHNMLESSAFDIHEHIKMLNREYDTRLKLMNGLLQRPAWQDASYVIPKGGMFIWLQLPDGLDSLALLKCALGKGAAFLPGTLCYPDGRGSGWIRLNFTHPGRDELLLGMSLIGEAIGEFTARS</sequence>
<keyword evidence="4" id="KW-0663">Pyridoxal phosphate</keyword>
<dbReference type="InterPro" id="IPR015424">
    <property type="entry name" value="PyrdxlP-dep_Trfase"/>
</dbReference>
<dbReference type="InterPro" id="IPR015421">
    <property type="entry name" value="PyrdxlP-dep_Trfase_major"/>
</dbReference>
<dbReference type="GO" id="GO:1901605">
    <property type="term" value="P:alpha-amino acid metabolic process"/>
    <property type="evidence" value="ECO:0007669"/>
    <property type="project" value="TreeGrafter"/>
</dbReference>
<dbReference type="GO" id="GO:0008483">
    <property type="term" value="F:transaminase activity"/>
    <property type="evidence" value="ECO:0007669"/>
    <property type="project" value="UniProtKB-KW"/>
</dbReference>
<keyword evidence="7" id="KW-1185">Reference proteome</keyword>
<dbReference type="RefSeq" id="WP_076170629.1">
    <property type="nucleotide sequence ID" value="NZ_MRTP01000003.1"/>
</dbReference>
<dbReference type="Gene3D" id="3.90.1150.10">
    <property type="entry name" value="Aspartate Aminotransferase, domain 1"/>
    <property type="match status" value="1"/>
</dbReference>
<organism evidence="6 7">
    <name type="scientific">Paenibacillus rhizosphaerae</name>
    <dbReference type="NCBI Taxonomy" id="297318"/>
    <lineage>
        <taxon>Bacteria</taxon>
        <taxon>Bacillati</taxon>
        <taxon>Bacillota</taxon>
        <taxon>Bacilli</taxon>
        <taxon>Bacillales</taxon>
        <taxon>Paenibacillaceae</taxon>
        <taxon>Paenibacillus</taxon>
    </lineage>
</organism>
<dbReference type="Proteomes" id="UP000187172">
    <property type="component" value="Unassembled WGS sequence"/>
</dbReference>